<gene>
    <name evidence="2" type="ORF">GPA25_15010</name>
</gene>
<feature type="region of interest" description="Disordered" evidence="1">
    <location>
        <begin position="51"/>
        <end position="85"/>
    </location>
</feature>
<organism evidence="2 3">
    <name type="scientific">Aromatoleum diolicum</name>
    <dbReference type="NCBI Taxonomy" id="75796"/>
    <lineage>
        <taxon>Bacteria</taxon>
        <taxon>Pseudomonadati</taxon>
        <taxon>Pseudomonadota</taxon>
        <taxon>Betaproteobacteria</taxon>
        <taxon>Rhodocyclales</taxon>
        <taxon>Rhodocyclaceae</taxon>
        <taxon>Aromatoleum</taxon>
    </lineage>
</organism>
<evidence type="ECO:0000256" key="1">
    <source>
        <dbReference type="SAM" id="MobiDB-lite"/>
    </source>
</evidence>
<reference evidence="2 3" key="1">
    <citation type="submission" date="2019-12" db="EMBL/GenBank/DDBJ databases">
        <title>Comparative genomics gives insights into the taxonomy of the Azoarcus-Aromatoleum group and reveals separate origins of nif in the plant-associated Azoarcus and non-plant-associated Aromatoleum sub-groups.</title>
        <authorList>
            <person name="Lafos M."/>
            <person name="Maluk M."/>
            <person name="Batista M."/>
            <person name="Junghare M."/>
            <person name="Carmona M."/>
            <person name="Faoro H."/>
            <person name="Cruz L.M."/>
            <person name="Battistoni F."/>
            <person name="De Souza E."/>
            <person name="Pedrosa F."/>
            <person name="Chen W.-M."/>
            <person name="Poole P.S."/>
            <person name="Dixon R.A."/>
            <person name="James E.K."/>
        </authorList>
    </citation>
    <scope>NUCLEOTIDE SEQUENCE [LARGE SCALE GENOMIC DNA]</scope>
    <source>
        <strain evidence="2 3">22Lin</strain>
    </source>
</reference>
<dbReference type="Proteomes" id="UP000648984">
    <property type="component" value="Unassembled WGS sequence"/>
</dbReference>
<evidence type="ECO:0000313" key="2">
    <source>
        <dbReference type="EMBL" id="NMG76077.1"/>
    </source>
</evidence>
<feature type="compositionally biased region" description="Polar residues" evidence="1">
    <location>
        <begin position="63"/>
        <end position="73"/>
    </location>
</feature>
<dbReference type="RefSeq" id="WP_169261225.1">
    <property type="nucleotide sequence ID" value="NZ_WTVQ01000025.1"/>
</dbReference>
<protein>
    <submittedName>
        <fullName evidence="2">Uncharacterized protein</fullName>
    </submittedName>
</protein>
<proteinExistence type="predicted"/>
<name>A0ABX1QF08_9RHOO</name>
<accession>A0ABX1QF08</accession>
<evidence type="ECO:0000313" key="3">
    <source>
        <dbReference type="Proteomes" id="UP000648984"/>
    </source>
</evidence>
<dbReference type="EMBL" id="WTVQ01000025">
    <property type="protein sequence ID" value="NMG76077.1"/>
    <property type="molecule type" value="Genomic_DNA"/>
</dbReference>
<keyword evidence="3" id="KW-1185">Reference proteome</keyword>
<sequence>MTARFICPHCHAPVNPHAMERAYSDLAEYRICPLCDEAVFFALRDTPRIPSWLRRDGRDTGADSLNDSSTSPSGKARTVAQPEWR</sequence>
<comment type="caution">
    <text evidence="2">The sequence shown here is derived from an EMBL/GenBank/DDBJ whole genome shotgun (WGS) entry which is preliminary data.</text>
</comment>